<feature type="region of interest" description="Disordered" evidence="1">
    <location>
        <begin position="52"/>
        <end position="76"/>
    </location>
</feature>
<comment type="caution">
    <text evidence="2">The sequence shown here is derived from an EMBL/GenBank/DDBJ whole genome shotgun (WGS) entry which is preliminary data.</text>
</comment>
<evidence type="ECO:0000256" key="1">
    <source>
        <dbReference type="SAM" id="MobiDB-lite"/>
    </source>
</evidence>
<gene>
    <name evidence="2" type="ORF">F4V91_15715</name>
</gene>
<dbReference type="Proteomes" id="UP000386575">
    <property type="component" value="Unassembled WGS sequence"/>
</dbReference>
<name>A0A6A1TTD8_NEOGA</name>
<dbReference type="RefSeq" id="WP_151043734.1">
    <property type="nucleotide sequence ID" value="NZ_VZUL01000002.1"/>
</dbReference>
<protein>
    <submittedName>
        <fullName evidence="2">Uncharacterized protein</fullName>
    </submittedName>
</protein>
<feature type="region of interest" description="Disordered" evidence="1">
    <location>
        <begin position="1"/>
        <end position="33"/>
    </location>
</feature>
<feature type="compositionally biased region" description="Basic and acidic residues" evidence="1">
    <location>
        <begin position="57"/>
        <end position="76"/>
    </location>
</feature>
<reference evidence="2 3" key="1">
    <citation type="submission" date="2019-09" db="EMBL/GenBank/DDBJ databases">
        <title>Genome sequencing of Ng87 strain.</title>
        <authorList>
            <person name="Karasev E.S."/>
            <person name="Andronov E."/>
        </authorList>
    </citation>
    <scope>NUCLEOTIDE SEQUENCE [LARGE SCALE GENOMIC DNA]</scope>
    <source>
        <strain evidence="2 3">Ng87</strain>
    </source>
</reference>
<proteinExistence type="predicted"/>
<feature type="compositionally biased region" description="Acidic residues" evidence="1">
    <location>
        <begin position="17"/>
        <end position="28"/>
    </location>
</feature>
<accession>A0A6A1TTD8</accession>
<evidence type="ECO:0000313" key="3">
    <source>
        <dbReference type="Proteomes" id="UP000386575"/>
    </source>
</evidence>
<evidence type="ECO:0000313" key="2">
    <source>
        <dbReference type="EMBL" id="KAB1087749.1"/>
    </source>
</evidence>
<dbReference type="EMBL" id="VZUL01000002">
    <property type="protein sequence ID" value="KAB1087749.1"/>
    <property type="molecule type" value="Genomic_DNA"/>
</dbReference>
<sequence>MSVSFSLASHRSAYADEGQDGENDDDGSNEPYDAVHDCLLFKSIPVEARPPIGFIEKSSKPHEIKHSDDDRADQPNDAVHDFLLLMS</sequence>
<organism evidence="2 3">
    <name type="scientific">Neorhizobium galegae</name>
    <name type="common">Rhizobium galegae</name>
    <dbReference type="NCBI Taxonomy" id="399"/>
    <lineage>
        <taxon>Bacteria</taxon>
        <taxon>Pseudomonadati</taxon>
        <taxon>Pseudomonadota</taxon>
        <taxon>Alphaproteobacteria</taxon>
        <taxon>Hyphomicrobiales</taxon>
        <taxon>Rhizobiaceae</taxon>
        <taxon>Rhizobium/Agrobacterium group</taxon>
        <taxon>Neorhizobium</taxon>
    </lineage>
</organism>
<dbReference type="AlphaFoldDB" id="A0A6A1TTD8"/>